<dbReference type="GO" id="GO:2001295">
    <property type="term" value="P:malonyl-CoA biosynthetic process"/>
    <property type="evidence" value="ECO:0007669"/>
    <property type="project" value="UniProtKB-UniPathway"/>
</dbReference>
<evidence type="ECO:0000256" key="10">
    <source>
        <dbReference type="ARBA" id="ARBA00049152"/>
    </source>
</evidence>
<dbReference type="PRINTS" id="PR01069">
    <property type="entry name" value="ACCCTRFRASEA"/>
</dbReference>
<comment type="catalytic activity">
    <reaction evidence="10">
        <text>N(6)-carboxybiotinyl-L-lysyl-[protein] + acetyl-CoA = N(6)-biotinyl-L-lysyl-[protein] + malonyl-CoA</text>
        <dbReference type="Rhea" id="RHEA:54728"/>
        <dbReference type="Rhea" id="RHEA-COMP:10505"/>
        <dbReference type="Rhea" id="RHEA-COMP:10506"/>
        <dbReference type="ChEBI" id="CHEBI:57288"/>
        <dbReference type="ChEBI" id="CHEBI:57384"/>
        <dbReference type="ChEBI" id="CHEBI:83144"/>
        <dbReference type="ChEBI" id="CHEBI:83145"/>
        <dbReference type="EC" id="2.1.3.15"/>
    </reaction>
</comment>
<comment type="pathway">
    <text evidence="1">Lipid metabolism; malonyl-CoA biosynthesis; malonyl-CoA from acetyl-CoA: step 1/1.</text>
</comment>
<keyword evidence="4" id="KW-0808">Transferase</keyword>
<keyword evidence="5" id="KW-0547">Nucleotide-binding</keyword>
<dbReference type="SUPFAM" id="SSF52096">
    <property type="entry name" value="ClpP/crotonase"/>
    <property type="match status" value="1"/>
</dbReference>
<dbReference type="PROSITE" id="PS50989">
    <property type="entry name" value="COA_CT_CTER"/>
    <property type="match status" value="1"/>
</dbReference>
<dbReference type="HAMAP" id="MF_00823">
    <property type="entry name" value="AcetylCoA_CT_alpha"/>
    <property type="match status" value="1"/>
</dbReference>
<dbReference type="UniPathway" id="UPA00655">
    <property type="reaction ID" value="UER00711"/>
</dbReference>
<evidence type="ECO:0000256" key="11">
    <source>
        <dbReference type="SAM" id="MobiDB-lite"/>
    </source>
</evidence>
<keyword evidence="9" id="KW-0275">Fatty acid biosynthesis</keyword>
<keyword evidence="7" id="KW-0067">ATP-binding</keyword>
<proteinExistence type="evidence at transcript level"/>
<feature type="domain" description="CoA carboxyltransferase C-terminal" evidence="12">
    <location>
        <begin position="128"/>
        <end position="382"/>
    </location>
</feature>
<dbReference type="NCBIfam" id="NF041504">
    <property type="entry name" value="AccA_sub"/>
    <property type="match status" value="1"/>
</dbReference>
<evidence type="ECO:0000256" key="2">
    <source>
        <dbReference type="ARBA" id="ARBA00011883"/>
    </source>
</evidence>
<dbReference type="EMBL" id="EF085293">
    <property type="protein sequence ID" value="ABK24600.1"/>
    <property type="molecule type" value="mRNA"/>
</dbReference>
<organism evidence="13">
    <name type="scientific">Picea sitchensis</name>
    <name type="common">Sitka spruce</name>
    <name type="synonym">Pinus sitchensis</name>
    <dbReference type="NCBI Taxonomy" id="3332"/>
    <lineage>
        <taxon>Eukaryota</taxon>
        <taxon>Viridiplantae</taxon>
        <taxon>Streptophyta</taxon>
        <taxon>Embryophyta</taxon>
        <taxon>Tracheophyta</taxon>
        <taxon>Spermatophyta</taxon>
        <taxon>Pinopsida</taxon>
        <taxon>Pinidae</taxon>
        <taxon>Conifers I</taxon>
        <taxon>Pinales</taxon>
        <taxon>Pinaceae</taxon>
        <taxon>Picea</taxon>
    </lineage>
</organism>
<evidence type="ECO:0000256" key="6">
    <source>
        <dbReference type="ARBA" id="ARBA00022832"/>
    </source>
</evidence>
<evidence type="ECO:0000259" key="12">
    <source>
        <dbReference type="PROSITE" id="PS50989"/>
    </source>
</evidence>
<evidence type="ECO:0000256" key="3">
    <source>
        <dbReference type="ARBA" id="ARBA00022516"/>
    </source>
</evidence>
<feature type="region of interest" description="Disordered" evidence="11">
    <location>
        <begin position="468"/>
        <end position="498"/>
    </location>
</feature>
<dbReference type="GO" id="GO:0009317">
    <property type="term" value="C:acetyl-CoA carboxylase complex"/>
    <property type="evidence" value="ECO:0007669"/>
    <property type="project" value="InterPro"/>
</dbReference>
<dbReference type="InterPro" id="IPR029045">
    <property type="entry name" value="ClpP/crotonase-like_dom_sf"/>
</dbReference>
<reference evidence="13" key="1">
    <citation type="journal article" date="2008" name="BMC Genomics">
        <title>A conifer genomics resource of 200,000 spruce (Picea spp.) ESTs and 6,464 high-quality, sequence-finished full-length cDNAs for Sitka spruce (Picea sitchensis).</title>
        <authorList>
            <person name="Ralph S.G."/>
            <person name="Chun H.J."/>
            <person name="Kolosova N."/>
            <person name="Cooper D."/>
            <person name="Oddy C."/>
            <person name="Ritland C.E."/>
            <person name="Kirkpatrick R."/>
            <person name="Moore R."/>
            <person name="Barber S."/>
            <person name="Holt R.A."/>
            <person name="Jones S.J."/>
            <person name="Marra M.A."/>
            <person name="Douglas C.J."/>
            <person name="Ritland K."/>
            <person name="Bohlmann J."/>
        </authorList>
    </citation>
    <scope>NUCLEOTIDE SEQUENCE</scope>
    <source>
        <tissue evidence="13">Green portion of the leader tissue</tissue>
    </source>
</reference>
<sequence length="498" mass="55985">MNSCSFSPALRHSHTRCESLSTNSNLVAAERFRVRVLPRSVVSRVFMGFKIRKGKKGRETEYPWPEKVGGNLKDGYLRYLSSFKPMSTKPKPFLLPFERPIADIEKKIAEVRDLAKETGMDFSEQILELEKKYEQVVKDLYAQLTPIQRLSVARHPNRPTFLDHVFNITDKWVELHGDRAGYDDPAIVTGIGSIDGISFMFIGHQKGRNTKENIHRNFAMPTPHGYRKALRMMKHADHHGFPIISFIDTPGAYAAKQSEEKGQGEAIAHNLRSMFGLKVPIVTVVIGEGGSGGALAIGCCNKMLMLENSVYYVASPEACAAILYKSAKAAPKAAEKLRITAQELEKFKITDEVIPEPLGGAHMDPFEASKQIKNAVMKHMHELLQLSPDEVQRDRIAKFRSIGLWQDSEIDTYRKRNMKKRDAPIPEPSSIAAPSLQTLESSLNYKPENMKEDDVDFKVHPLNSSVKTENVKRGDLKVDKTDEETRSTVNASSNHNLI</sequence>
<evidence type="ECO:0000313" key="13">
    <source>
        <dbReference type="EMBL" id="ABK24600.1"/>
    </source>
</evidence>
<dbReference type="PANTHER" id="PTHR42853">
    <property type="entry name" value="ACETYL-COENZYME A CARBOXYLASE CARBOXYL TRANSFERASE SUBUNIT ALPHA"/>
    <property type="match status" value="1"/>
</dbReference>
<dbReference type="InterPro" id="IPR011763">
    <property type="entry name" value="COA_CT_C"/>
</dbReference>
<evidence type="ECO:0000256" key="9">
    <source>
        <dbReference type="ARBA" id="ARBA00023160"/>
    </source>
</evidence>
<protein>
    <recommendedName>
        <fullName evidence="2">acetyl-CoA carboxytransferase</fullName>
        <ecNumber evidence="2">2.1.3.15</ecNumber>
    </recommendedName>
</protein>
<dbReference type="InterPro" id="IPR001095">
    <property type="entry name" value="Acetyl_CoA_COase_a_su"/>
</dbReference>
<keyword evidence="3" id="KW-0444">Lipid biosynthesis</keyword>
<keyword evidence="8" id="KW-0443">Lipid metabolism</keyword>
<dbReference type="Gene3D" id="3.90.226.10">
    <property type="entry name" value="2-enoyl-CoA Hydratase, Chain A, domain 1"/>
    <property type="match status" value="1"/>
</dbReference>
<dbReference type="GO" id="GO:0005524">
    <property type="term" value="F:ATP binding"/>
    <property type="evidence" value="ECO:0007669"/>
    <property type="project" value="UniProtKB-KW"/>
</dbReference>
<accession>A9NVD9</accession>
<feature type="compositionally biased region" description="Polar residues" evidence="11">
    <location>
        <begin position="487"/>
        <end position="498"/>
    </location>
</feature>
<dbReference type="GO" id="GO:0016743">
    <property type="term" value="F:carboxyl- or carbamoyltransferase activity"/>
    <property type="evidence" value="ECO:0007669"/>
    <property type="project" value="InterPro"/>
</dbReference>
<dbReference type="Pfam" id="PF03255">
    <property type="entry name" value="ACCA"/>
    <property type="match status" value="1"/>
</dbReference>
<dbReference type="GO" id="GO:0006633">
    <property type="term" value="P:fatty acid biosynthetic process"/>
    <property type="evidence" value="ECO:0007669"/>
    <property type="project" value="UniProtKB-KW"/>
</dbReference>
<dbReference type="PANTHER" id="PTHR42853:SF3">
    <property type="entry name" value="ACETYL-COENZYME A CARBOXYLASE CARBOXYL TRANSFERASE SUBUNIT ALPHA, CHLOROPLASTIC"/>
    <property type="match status" value="1"/>
</dbReference>
<evidence type="ECO:0000256" key="8">
    <source>
        <dbReference type="ARBA" id="ARBA00023098"/>
    </source>
</evidence>
<evidence type="ECO:0000256" key="5">
    <source>
        <dbReference type="ARBA" id="ARBA00022741"/>
    </source>
</evidence>
<dbReference type="NCBIfam" id="TIGR00513">
    <property type="entry name" value="accA"/>
    <property type="match status" value="1"/>
</dbReference>
<evidence type="ECO:0000256" key="1">
    <source>
        <dbReference type="ARBA" id="ARBA00004956"/>
    </source>
</evidence>
<evidence type="ECO:0000256" key="7">
    <source>
        <dbReference type="ARBA" id="ARBA00022840"/>
    </source>
</evidence>
<dbReference type="EC" id="2.1.3.15" evidence="2"/>
<keyword evidence="6" id="KW-0276">Fatty acid metabolism</keyword>
<feature type="compositionally biased region" description="Basic and acidic residues" evidence="11">
    <location>
        <begin position="469"/>
        <end position="486"/>
    </location>
</feature>
<evidence type="ECO:0000256" key="4">
    <source>
        <dbReference type="ARBA" id="ARBA00022679"/>
    </source>
</evidence>
<dbReference type="NCBIfam" id="NF004344">
    <property type="entry name" value="PRK05724.1"/>
    <property type="match status" value="1"/>
</dbReference>
<dbReference type="AlphaFoldDB" id="A9NVD9"/>
<dbReference type="GO" id="GO:0003989">
    <property type="term" value="F:acetyl-CoA carboxylase activity"/>
    <property type="evidence" value="ECO:0007669"/>
    <property type="project" value="InterPro"/>
</dbReference>
<name>A9NVD9_PICSI</name>